<dbReference type="PANTHER" id="PTHR43289">
    <property type="entry name" value="MITOGEN-ACTIVATED PROTEIN KINASE KINASE KINASE 20-RELATED"/>
    <property type="match status" value="1"/>
</dbReference>
<proteinExistence type="predicted"/>
<dbReference type="CDD" id="cd14014">
    <property type="entry name" value="STKc_PknB_like"/>
    <property type="match status" value="1"/>
</dbReference>
<evidence type="ECO:0000256" key="6">
    <source>
        <dbReference type="SAM" id="MobiDB-lite"/>
    </source>
</evidence>
<feature type="transmembrane region" description="Helical" evidence="7">
    <location>
        <begin position="301"/>
        <end position="324"/>
    </location>
</feature>
<reference evidence="9 10" key="1">
    <citation type="journal article" date="2019" name="Int. J. Syst. Evol. Microbiol.">
        <title>The Global Catalogue of Microorganisms (GCM) 10K type strain sequencing project: providing services to taxonomists for standard genome sequencing and annotation.</title>
        <authorList>
            <consortium name="The Broad Institute Genomics Platform"/>
            <consortium name="The Broad Institute Genome Sequencing Center for Infectious Disease"/>
            <person name="Wu L."/>
            <person name="Ma J."/>
        </authorList>
    </citation>
    <scope>NUCLEOTIDE SEQUENCE [LARGE SCALE GENOMIC DNA]</scope>
    <source>
        <strain evidence="9 10">JCM 16014</strain>
    </source>
</reference>
<evidence type="ECO:0000256" key="1">
    <source>
        <dbReference type="ARBA" id="ARBA00022679"/>
    </source>
</evidence>
<dbReference type="InterPro" id="IPR011009">
    <property type="entry name" value="Kinase-like_dom_sf"/>
</dbReference>
<dbReference type="InterPro" id="IPR008271">
    <property type="entry name" value="Ser/Thr_kinase_AS"/>
</dbReference>
<feature type="compositionally biased region" description="Basic and acidic residues" evidence="6">
    <location>
        <begin position="407"/>
        <end position="421"/>
    </location>
</feature>
<evidence type="ECO:0000256" key="7">
    <source>
        <dbReference type="SAM" id="Phobius"/>
    </source>
</evidence>
<feature type="compositionally biased region" description="Pro residues" evidence="6">
    <location>
        <begin position="384"/>
        <end position="394"/>
    </location>
</feature>
<evidence type="ECO:0000313" key="9">
    <source>
        <dbReference type="EMBL" id="GAA2010538.1"/>
    </source>
</evidence>
<dbReference type="PROSITE" id="PS00108">
    <property type="entry name" value="PROTEIN_KINASE_ST"/>
    <property type="match status" value="1"/>
</dbReference>
<dbReference type="RefSeq" id="WP_344663389.1">
    <property type="nucleotide sequence ID" value="NZ_BAAAQN010000001.1"/>
</dbReference>
<dbReference type="SUPFAM" id="SSF56112">
    <property type="entry name" value="Protein kinase-like (PK-like)"/>
    <property type="match status" value="1"/>
</dbReference>
<dbReference type="GO" id="GO:0016301">
    <property type="term" value="F:kinase activity"/>
    <property type="evidence" value="ECO:0007669"/>
    <property type="project" value="UniProtKB-KW"/>
</dbReference>
<keyword evidence="10" id="KW-1185">Reference proteome</keyword>
<feature type="region of interest" description="Disordered" evidence="6">
    <location>
        <begin position="351"/>
        <end position="421"/>
    </location>
</feature>
<feature type="binding site" evidence="5">
    <location>
        <position position="36"/>
    </location>
    <ligand>
        <name>ATP</name>
        <dbReference type="ChEBI" id="CHEBI:30616"/>
    </ligand>
</feature>
<keyword evidence="7" id="KW-0472">Membrane</keyword>
<organism evidence="9 10">
    <name type="scientific">Catenulispora yoronensis</name>
    <dbReference type="NCBI Taxonomy" id="450799"/>
    <lineage>
        <taxon>Bacteria</taxon>
        <taxon>Bacillati</taxon>
        <taxon>Actinomycetota</taxon>
        <taxon>Actinomycetes</taxon>
        <taxon>Catenulisporales</taxon>
        <taxon>Catenulisporaceae</taxon>
        <taxon>Catenulispora</taxon>
    </lineage>
</organism>
<dbReference type="InterPro" id="IPR017441">
    <property type="entry name" value="Protein_kinase_ATP_BS"/>
</dbReference>
<keyword evidence="3 9" id="KW-0418">Kinase</keyword>
<dbReference type="Gene3D" id="3.30.200.20">
    <property type="entry name" value="Phosphorylase Kinase, domain 1"/>
    <property type="match status" value="1"/>
</dbReference>
<dbReference type="EMBL" id="BAAAQN010000001">
    <property type="protein sequence ID" value="GAA2010538.1"/>
    <property type="molecule type" value="Genomic_DNA"/>
</dbReference>
<keyword evidence="4 5" id="KW-0067">ATP-binding</keyword>
<evidence type="ECO:0000256" key="3">
    <source>
        <dbReference type="ARBA" id="ARBA00022777"/>
    </source>
</evidence>
<dbReference type="PANTHER" id="PTHR43289:SF34">
    <property type="entry name" value="SERINE_THREONINE-PROTEIN KINASE YBDM-RELATED"/>
    <property type="match status" value="1"/>
</dbReference>
<dbReference type="SMART" id="SM00220">
    <property type="entry name" value="S_TKc"/>
    <property type="match status" value="1"/>
</dbReference>
<protein>
    <submittedName>
        <fullName evidence="9">Serine/threonine-protein kinase</fullName>
    </submittedName>
</protein>
<feature type="compositionally biased region" description="Low complexity" evidence="6">
    <location>
        <begin position="351"/>
        <end position="372"/>
    </location>
</feature>
<comment type="caution">
    <text evidence="9">The sequence shown here is derived from an EMBL/GenBank/DDBJ whole genome shotgun (WGS) entry which is preliminary data.</text>
</comment>
<dbReference type="Pfam" id="PF00069">
    <property type="entry name" value="Pkinase"/>
    <property type="match status" value="1"/>
</dbReference>
<dbReference type="Proteomes" id="UP001500751">
    <property type="component" value="Unassembled WGS sequence"/>
</dbReference>
<keyword evidence="7" id="KW-1133">Transmembrane helix</keyword>
<keyword evidence="2 5" id="KW-0547">Nucleotide-binding</keyword>
<keyword evidence="7" id="KW-0812">Transmembrane</keyword>
<name>A0ABN2TIV7_9ACTN</name>
<dbReference type="Gene3D" id="1.10.510.10">
    <property type="entry name" value="Transferase(Phosphotransferase) domain 1"/>
    <property type="match status" value="1"/>
</dbReference>
<dbReference type="PROSITE" id="PS00107">
    <property type="entry name" value="PROTEIN_KINASE_ATP"/>
    <property type="match status" value="1"/>
</dbReference>
<gene>
    <name evidence="9" type="ORF">GCM10009839_00550</name>
</gene>
<evidence type="ECO:0000256" key="4">
    <source>
        <dbReference type="ARBA" id="ARBA00022840"/>
    </source>
</evidence>
<evidence type="ECO:0000256" key="5">
    <source>
        <dbReference type="PROSITE-ProRule" id="PRU10141"/>
    </source>
</evidence>
<sequence length="421" mass="43970">MDMEGRYVVGSLIGEGATAIVYEALDTVLERPVAVKVFRSAAVGDRGIERVGEEIRILGSMGHAHLLPLYDAGESRDGTRFIVMPLVRGTTLEKLIAQGAVEPRYVKRVGIALAEALAYVHARGVVHRDVKPSNVLIAEDGTPYLADFGVARADDSPVLTGADCVVGTAGYLAPEQAEGLSAAPASDVYSLGLVLLEALTGRREYRGTPLERAVANALRSPDIPDRLGPGWNAVLRAMTAREASLRPSADDVRTMVNEAEDSLAEAGDSLPEAPADVIVPAIAAMSVPASRKARWFPRRRLGVVGVTMITAMGIVGMAADWTAYGGTPGTSRTPLPSAPGAGAAGLVRSEPAAPLTSSPTTTPQPGGAPIPAKVLEQPANRSPSPKPKPKPTTPTPKCLTGHGKGHAKCEPAAPREKIDHK</sequence>
<dbReference type="PROSITE" id="PS50011">
    <property type="entry name" value="PROTEIN_KINASE_DOM"/>
    <property type="match status" value="1"/>
</dbReference>
<keyword evidence="1" id="KW-0808">Transferase</keyword>
<evidence type="ECO:0000259" key="8">
    <source>
        <dbReference type="PROSITE" id="PS50011"/>
    </source>
</evidence>
<accession>A0ABN2TIV7</accession>
<evidence type="ECO:0000256" key="2">
    <source>
        <dbReference type="ARBA" id="ARBA00022741"/>
    </source>
</evidence>
<feature type="domain" description="Protein kinase" evidence="8">
    <location>
        <begin position="7"/>
        <end position="263"/>
    </location>
</feature>
<dbReference type="InterPro" id="IPR000719">
    <property type="entry name" value="Prot_kinase_dom"/>
</dbReference>
<evidence type="ECO:0000313" key="10">
    <source>
        <dbReference type="Proteomes" id="UP001500751"/>
    </source>
</evidence>